<keyword evidence="3 11" id="KW-0812">Transmembrane</keyword>
<feature type="region of interest" description="Disordered" evidence="10">
    <location>
        <begin position="170"/>
        <end position="190"/>
    </location>
</feature>
<feature type="region of interest" description="Disordered" evidence="10">
    <location>
        <begin position="146"/>
        <end position="165"/>
    </location>
</feature>
<feature type="transmembrane region" description="Helical" evidence="11">
    <location>
        <begin position="442"/>
        <end position="461"/>
    </location>
</feature>
<feature type="region of interest" description="Disordered" evidence="10">
    <location>
        <begin position="885"/>
        <end position="915"/>
    </location>
</feature>
<feature type="region of interest" description="Disordered" evidence="10">
    <location>
        <begin position="89"/>
        <end position="132"/>
    </location>
</feature>
<feature type="region of interest" description="Disordered" evidence="10">
    <location>
        <begin position="595"/>
        <end position="626"/>
    </location>
</feature>
<evidence type="ECO:0000313" key="13">
    <source>
        <dbReference type="EMBL" id="SBS40611.1"/>
    </source>
</evidence>
<feature type="domain" description="SMP-LTD" evidence="12">
    <location>
        <begin position="758"/>
        <end position="1042"/>
    </location>
</feature>
<feature type="compositionally biased region" description="Low complexity" evidence="10">
    <location>
        <begin position="680"/>
        <end position="700"/>
    </location>
</feature>
<feature type="compositionally biased region" description="Polar residues" evidence="10">
    <location>
        <begin position="212"/>
        <end position="228"/>
    </location>
</feature>
<feature type="coiled-coil region" evidence="9">
    <location>
        <begin position="1312"/>
        <end position="1367"/>
    </location>
</feature>
<keyword evidence="5 11" id="KW-1133">Transmembrane helix</keyword>
<reference evidence="13" key="2">
    <citation type="submission" date="2016-06" db="EMBL/GenBank/DDBJ databases">
        <title>The genome of a short-lived fish provides insights into sex chromosome evolution and the genetic control of aging.</title>
        <authorList>
            <person name="Reichwald K."/>
            <person name="Felder M."/>
            <person name="Petzold A."/>
            <person name="Koch P."/>
            <person name="Groth M."/>
            <person name="Platzer M."/>
        </authorList>
    </citation>
    <scope>NUCLEOTIDE SEQUENCE</scope>
    <source>
        <tissue evidence="13">Brain</tissue>
    </source>
</reference>
<dbReference type="PANTHER" id="PTHR13466">
    <property type="entry name" value="TEX2 PROTEIN-RELATED"/>
    <property type="match status" value="1"/>
</dbReference>
<accession>A0A1A8TZ83</accession>
<reference evidence="13" key="1">
    <citation type="submission" date="2016-05" db="EMBL/GenBank/DDBJ databases">
        <authorList>
            <person name="Lavstsen T."/>
            <person name="Jespersen J.S."/>
        </authorList>
    </citation>
    <scope>NUCLEOTIDE SEQUENCE</scope>
    <source>
        <tissue evidence="13">Brain</tissue>
    </source>
</reference>
<feature type="compositionally biased region" description="Acidic residues" evidence="10">
    <location>
        <begin position="885"/>
        <end position="901"/>
    </location>
</feature>
<dbReference type="PANTHER" id="PTHR13466:SF2">
    <property type="entry name" value="TESTIS-EXPRESSED PROTEIN 2"/>
    <property type="match status" value="1"/>
</dbReference>
<evidence type="ECO:0000256" key="8">
    <source>
        <dbReference type="ARBA" id="ARBA00023136"/>
    </source>
</evidence>
<feature type="compositionally biased region" description="Low complexity" evidence="10">
    <location>
        <begin position="121"/>
        <end position="132"/>
    </location>
</feature>
<keyword evidence="8 11" id="KW-0472">Membrane</keyword>
<feature type="coiled-coil region" evidence="9">
    <location>
        <begin position="1562"/>
        <end position="1596"/>
    </location>
</feature>
<feature type="region of interest" description="Disordered" evidence="10">
    <location>
        <begin position="666"/>
        <end position="700"/>
    </location>
</feature>
<feature type="compositionally biased region" description="Low complexity" evidence="10">
    <location>
        <begin position="173"/>
        <end position="190"/>
    </location>
</feature>
<evidence type="ECO:0000256" key="9">
    <source>
        <dbReference type="SAM" id="Coils"/>
    </source>
</evidence>
<feature type="region of interest" description="Disordered" evidence="10">
    <location>
        <begin position="1055"/>
        <end position="1080"/>
    </location>
</feature>
<feature type="transmembrane region" description="Helical" evidence="11">
    <location>
        <begin position="415"/>
        <end position="435"/>
    </location>
</feature>
<feature type="region of interest" description="Disordered" evidence="10">
    <location>
        <begin position="377"/>
        <end position="405"/>
    </location>
</feature>
<dbReference type="EMBL" id="HAEJ01000154">
    <property type="protein sequence ID" value="SBS40611.1"/>
    <property type="molecule type" value="Transcribed_RNA"/>
</dbReference>
<feature type="compositionally biased region" description="Polar residues" evidence="10">
    <location>
        <begin position="103"/>
        <end position="114"/>
    </location>
</feature>
<dbReference type="GO" id="GO:0006869">
    <property type="term" value="P:lipid transport"/>
    <property type="evidence" value="ECO:0007669"/>
    <property type="project" value="UniProtKB-KW"/>
</dbReference>
<feature type="coiled-coil region" evidence="9">
    <location>
        <begin position="1102"/>
        <end position="1129"/>
    </location>
</feature>
<feature type="compositionally biased region" description="Polar residues" evidence="10">
    <location>
        <begin position="322"/>
        <end position="341"/>
    </location>
</feature>
<evidence type="ECO:0000256" key="4">
    <source>
        <dbReference type="ARBA" id="ARBA00022824"/>
    </source>
</evidence>
<protein>
    <submittedName>
        <fullName evidence="13">Testis expressed 2</fullName>
    </submittedName>
</protein>
<dbReference type="GO" id="GO:0005789">
    <property type="term" value="C:endoplasmic reticulum membrane"/>
    <property type="evidence" value="ECO:0007669"/>
    <property type="project" value="UniProtKB-SubCell"/>
</dbReference>
<dbReference type="PROSITE" id="PS51847">
    <property type="entry name" value="SMP"/>
    <property type="match status" value="1"/>
</dbReference>
<keyword evidence="6" id="KW-0445">Lipid transport</keyword>
<dbReference type="InterPro" id="IPR031468">
    <property type="entry name" value="SMP_LBD"/>
</dbReference>
<feature type="region of interest" description="Disordered" evidence="10">
    <location>
        <begin position="1"/>
        <end position="61"/>
    </location>
</feature>
<keyword evidence="2" id="KW-0813">Transport</keyword>
<keyword evidence="7" id="KW-0446">Lipid-binding</keyword>
<sequence length="1631" mass="180946">MTSQHPSHAESSHSSDNPPPVVGSKLHAQGPLSKENITVHISLGKKEEEEEDELYSTSDFSASAALGDSNIVTAVEAIEEMFDPAAEVPVIPDSSRCSPSSSNHTNRSPTQALSSHIPEQKPSTISSSPIKSLSFPSSLVKSLSSDVDARDGVTSAPAPSVRQRPLMKSLVKSLSSDTSQDSSSSSTTQRLLDSRLNLQLFRQFAQSRMASASVTSVSDSKTAPSSPLASPDNRSFFKVSEVEARIEDTKRRLTEAIAEPLQLLSKIMDEKSGGLVGGSIYRPKGLSTSATELSTLSLVNGSLENNNCCIKEEERPELEVESPNSWTSVSAESLSDLPANTKSPSKSSLLSMSALAKQEEEDFCILTSEDFETCTDTEGDGVNGLSRTGSQAPLSGSSDPSCDDECEDAEAAPAVPFYTLMVLTALVYACFVLPLPSYVRGLLLGLAFGFYLAIGVVWLAGPKRSGRVVGSSRNKGKLENAARVDIKEPEIYKGWMNEILSYDPETYHATLTHSVYVRLEGSTIRLSKPNHNITRRASHKEPKPDVTFISQKIYDLTNCKVYLAPQNLAKKRVWNKKYPICLQLSKQDDFMSKAEGDQVEFSESTSSREDGERTSGVMERPSSSSSSTHLTLFLFGRTGREKEDWFQRFLLASHVRVESKKASCVGGTKKAVSKSHSRNSSRSSLNEMLSSLPKSKDSAAAGSAKSKLQLDFTVYMSSFLPKQQSASTAASSSASSLQGSPVVDKKLQTSALHPREEEDGSVAWVNAAVARLLWDFLTKPCWAEMVSKKIQMKLSKIRLPYFMNELTLTELDMGSASPRILRASTPSMDYRGLWFDLEVSYYGSFLMTLETKMILNRLGKEGESLRFGDIGRDGVRPRAYCLAASDEESSSAGSSDEEDSSDLSNDSAGAEGLVGGHKPSKIMRFVDKIAKSKYFQKATETEFIKKKMEEVSNTPLLLTVEVQELRGTLAVNIPPPPTDRICASSAEVAMQDARNVEIKEEKPQDKDAIQRVGGEEATGAIVPLTLEDLLATQPDDLIPQLDPDLSVAGFLTRLAQPPPLSTTNASEDTMNPEQQQEDEEGELLILDPEHPLKKTDDVHESKANADARHRQAQDRLEAAKIECSVTRQQNSQDKANVSKLQAKLDKKLQYLSLTQGVSEDLDSKVNTMKNIRQRAGAEKTQAEEQLLKQDVYVERLTKEVERLTLQVSTYEAQRGVQAEQTQAVKEALVKAEMEMESLLTSRKHQLLQWSNSFMSIRRNDEELRAMQEAVRCVEDQGNLLQREIEMNKREIAAEQEKNDTLAIQLNWSEMDCATSKRLISQKQNDLEALQTQYSTCLRSLRETQQTLAELTKENATYQTEVMDQRKQLEKESSVRLELEDKIMTHIQQQLTHSQAAKYSHHLVSKLNTQEKGKIFQLESMHNDVLSVMLESQKVDVNVNSLTLIQKALDEETNSHNKLLKSLEKDISSMVQLIQQKQTVAGDLQTKIANIVANTGHEDLSPLQIQVQKTQAQIKELADRIKSDQQLWLRQQGALVELSKDLEVNSRMVQKMKTECIVFQQKRIRLESQIQYEERENADVQKNLKMLRRDLEKLNGLLSKNKQLTQALELENSMMTTDFVHKVKAGPGCDFH</sequence>
<dbReference type="GO" id="GO:0008289">
    <property type="term" value="F:lipid binding"/>
    <property type="evidence" value="ECO:0007669"/>
    <property type="project" value="UniProtKB-KW"/>
</dbReference>
<keyword evidence="4" id="KW-0256">Endoplasmic reticulum</keyword>
<evidence type="ECO:0000256" key="11">
    <source>
        <dbReference type="SAM" id="Phobius"/>
    </source>
</evidence>
<keyword evidence="9" id="KW-0175">Coiled coil</keyword>
<feature type="compositionally biased region" description="Polar residues" evidence="10">
    <location>
        <begin position="385"/>
        <end position="396"/>
    </location>
</feature>
<gene>
    <name evidence="13" type="primary">TEX2</name>
</gene>
<evidence type="ECO:0000256" key="2">
    <source>
        <dbReference type="ARBA" id="ARBA00022448"/>
    </source>
</evidence>
<proteinExistence type="predicted"/>
<evidence type="ECO:0000256" key="7">
    <source>
        <dbReference type="ARBA" id="ARBA00023121"/>
    </source>
</evidence>
<feature type="coiled-coil region" evidence="9">
    <location>
        <begin position="1165"/>
        <end position="1213"/>
    </location>
</feature>
<evidence type="ECO:0000256" key="10">
    <source>
        <dbReference type="SAM" id="MobiDB-lite"/>
    </source>
</evidence>
<dbReference type="Pfam" id="PF08647">
    <property type="entry name" value="BRE1"/>
    <property type="match status" value="1"/>
</dbReference>
<organism evidence="13">
    <name type="scientific">Nothobranchius furzeri</name>
    <name type="common">Turquoise killifish</name>
    <dbReference type="NCBI Taxonomy" id="105023"/>
    <lineage>
        <taxon>Eukaryota</taxon>
        <taxon>Metazoa</taxon>
        <taxon>Chordata</taxon>
        <taxon>Craniata</taxon>
        <taxon>Vertebrata</taxon>
        <taxon>Euteleostomi</taxon>
        <taxon>Actinopterygii</taxon>
        <taxon>Neopterygii</taxon>
        <taxon>Teleostei</taxon>
        <taxon>Neoteleostei</taxon>
        <taxon>Acanthomorphata</taxon>
        <taxon>Ovalentaria</taxon>
        <taxon>Atherinomorphae</taxon>
        <taxon>Cyprinodontiformes</taxon>
        <taxon>Nothobranchiidae</taxon>
        <taxon>Nothobranchius</taxon>
    </lineage>
</organism>
<evidence type="ECO:0000256" key="6">
    <source>
        <dbReference type="ARBA" id="ARBA00023055"/>
    </source>
</evidence>
<name>A0A1A8TZ83_NOTFU</name>
<feature type="compositionally biased region" description="Polar residues" evidence="10">
    <location>
        <begin position="1061"/>
        <end position="1071"/>
    </location>
</feature>
<feature type="region of interest" description="Disordered" evidence="10">
    <location>
        <begin position="314"/>
        <end position="346"/>
    </location>
</feature>
<comment type="subcellular location">
    <subcellularLocation>
        <location evidence="1">Endoplasmic reticulum membrane</location>
    </subcellularLocation>
</comment>
<evidence type="ECO:0000256" key="5">
    <source>
        <dbReference type="ARBA" id="ARBA00022989"/>
    </source>
</evidence>
<dbReference type="CDD" id="cd21675">
    <property type="entry name" value="SMP_TEX2"/>
    <property type="match status" value="1"/>
</dbReference>
<feature type="region of interest" description="Disordered" evidence="10">
    <location>
        <begin position="212"/>
        <end position="233"/>
    </location>
</feature>
<evidence type="ECO:0000256" key="3">
    <source>
        <dbReference type="ARBA" id="ARBA00022692"/>
    </source>
</evidence>
<evidence type="ECO:0000259" key="12">
    <source>
        <dbReference type="PROSITE" id="PS51847"/>
    </source>
</evidence>
<evidence type="ECO:0000256" key="1">
    <source>
        <dbReference type="ARBA" id="ARBA00004586"/>
    </source>
</evidence>